<feature type="transmembrane region" description="Helical" evidence="1">
    <location>
        <begin position="263"/>
        <end position="284"/>
    </location>
</feature>
<sequence>MYTHGFWDKELAPMRKEYLIGILRVTALITILIWGIVTIYWGSLSGEYEHTPNISAYVVNRDPTGAIGQNVTGALLSTNKGPIPHLTWTEIDAARYPTRASIEQAVAVDFDTWIIVEVLANATAALESARNAGQASWDPTQVVTVAYAEARNQIAIDGPILGSVRGVLTPVLARISAASAASWLAANSGNAAAITRAATQAPQTIAPAVGMTMLNTRPFDQPLALAPTFVGLIYLMILAFNITMGNFGMRQGLARKLKLSSYIVMRLIVPLVAYVWLSLMFSMINLPFKLDFAKMGEGNAAGFFAFYGFSLVGMAVLGLTTEAFLALVGPPFIGFALLFFIIINVSVANLPIELQNRFYQLGYALPFYNLRQAYLTIVFNVGQHSTLLKYWGILMAWLVVLLLTIPIWVWLERRREQAAAKNGPPQQH</sequence>
<protein>
    <recommendedName>
        <fullName evidence="2">DUF3533 domain-containing protein</fullName>
    </recommendedName>
</protein>
<dbReference type="PANTHER" id="PTHR34814">
    <property type="entry name" value="NITROSOGUANIDINE RESISTANCE PROTEIN SNG1"/>
    <property type="match status" value="1"/>
</dbReference>
<evidence type="ECO:0000256" key="1">
    <source>
        <dbReference type="SAM" id="Phobius"/>
    </source>
</evidence>
<dbReference type="InParanoid" id="A0A316YUH2"/>
<dbReference type="GeneID" id="37040558"/>
<dbReference type="EMBL" id="KZ819634">
    <property type="protein sequence ID" value="PWN92752.1"/>
    <property type="molecule type" value="Genomic_DNA"/>
</dbReference>
<evidence type="ECO:0000313" key="3">
    <source>
        <dbReference type="EMBL" id="PWN92752.1"/>
    </source>
</evidence>
<feature type="domain" description="DUF3533" evidence="2">
    <location>
        <begin position="28"/>
        <end position="401"/>
    </location>
</feature>
<feature type="transmembrane region" description="Helical" evidence="1">
    <location>
        <begin position="332"/>
        <end position="352"/>
    </location>
</feature>
<dbReference type="PANTHER" id="PTHR34814:SF1">
    <property type="entry name" value="NITROSOGUANIDINE RESISTANCE PROTEIN SNG1"/>
    <property type="match status" value="1"/>
</dbReference>
<accession>A0A316YUH2</accession>
<name>A0A316YUH2_9BASI</name>
<feature type="transmembrane region" description="Helical" evidence="1">
    <location>
        <begin position="304"/>
        <end position="325"/>
    </location>
</feature>
<keyword evidence="1" id="KW-0812">Transmembrane</keyword>
<dbReference type="STRING" id="215250.A0A316YUH2"/>
<dbReference type="Pfam" id="PF12051">
    <property type="entry name" value="DUF3533"/>
    <property type="match status" value="1"/>
</dbReference>
<dbReference type="InterPro" id="IPR022703">
    <property type="entry name" value="DUF3533"/>
</dbReference>
<dbReference type="Proteomes" id="UP000245768">
    <property type="component" value="Unassembled WGS sequence"/>
</dbReference>
<organism evidence="3 4">
    <name type="scientific">Acaromyces ingoldii</name>
    <dbReference type="NCBI Taxonomy" id="215250"/>
    <lineage>
        <taxon>Eukaryota</taxon>
        <taxon>Fungi</taxon>
        <taxon>Dikarya</taxon>
        <taxon>Basidiomycota</taxon>
        <taxon>Ustilaginomycotina</taxon>
        <taxon>Exobasidiomycetes</taxon>
        <taxon>Exobasidiales</taxon>
        <taxon>Cryptobasidiaceae</taxon>
        <taxon>Acaromyces</taxon>
    </lineage>
</organism>
<dbReference type="InterPro" id="IPR053001">
    <property type="entry name" value="MNNG_permease-like"/>
</dbReference>
<dbReference type="OrthoDB" id="2140105at2759"/>
<dbReference type="RefSeq" id="XP_025379950.1">
    <property type="nucleotide sequence ID" value="XM_025518642.1"/>
</dbReference>
<gene>
    <name evidence="3" type="ORF">FA10DRAFT_225322</name>
</gene>
<keyword evidence="1" id="KW-1133">Transmembrane helix</keyword>
<evidence type="ECO:0000259" key="2">
    <source>
        <dbReference type="Pfam" id="PF12051"/>
    </source>
</evidence>
<keyword evidence="4" id="KW-1185">Reference proteome</keyword>
<proteinExistence type="predicted"/>
<dbReference type="GO" id="GO:0016020">
    <property type="term" value="C:membrane"/>
    <property type="evidence" value="ECO:0007669"/>
    <property type="project" value="TreeGrafter"/>
</dbReference>
<reference evidence="3" key="1">
    <citation type="journal article" date="2018" name="Mol. Biol. Evol.">
        <title>Broad Genomic Sampling Reveals a Smut Pathogenic Ancestry of the Fungal Clade Ustilaginomycotina.</title>
        <authorList>
            <person name="Kijpornyongpan T."/>
            <person name="Mondo S.J."/>
            <person name="Barry K."/>
            <person name="Sandor L."/>
            <person name="Lee J."/>
            <person name="Lipzen A."/>
            <person name="Pangilinan J."/>
            <person name="LaButti K."/>
            <person name="Hainaut M."/>
            <person name="Henrissat B."/>
            <person name="Grigoriev I.V."/>
            <person name="Spatafora J.W."/>
            <person name="Aime M.C."/>
        </authorList>
    </citation>
    <scope>NUCLEOTIDE SEQUENCE [LARGE SCALE GENOMIC DNA]</scope>
    <source>
        <strain evidence="3">MCA 4198</strain>
    </source>
</reference>
<keyword evidence="1" id="KW-0472">Membrane</keyword>
<evidence type="ECO:0000313" key="4">
    <source>
        <dbReference type="Proteomes" id="UP000245768"/>
    </source>
</evidence>
<feature type="transmembrane region" description="Helical" evidence="1">
    <location>
        <begin position="223"/>
        <end position="242"/>
    </location>
</feature>
<dbReference type="AlphaFoldDB" id="A0A316YUH2"/>
<feature type="transmembrane region" description="Helical" evidence="1">
    <location>
        <begin position="21"/>
        <end position="42"/>
    </location>
</feature>
<feature type="transmembrane region" description="Helical" evidence="1">
    <location>
        <begin position="390"/>
        <end position="411"/>
    </location>
</feature>